<keyword evidence="3" id="KW-1185">Reference proteome</keyword>
<feature type="compositionally biased region" description="Basic and acidic residues" evidence="1">
    <location>
        <begin position="70"/>
        <end position="79"/>
    </location>
</feature>
<proteinExistence type="predicted"/>
<accession>A0A0N4W1T5</accession>
<evidence type="ECO:0000313" key="2">
    <source>
        <dbReference type="EMBL" id="VDO21329.1"/>
    </source>
</evidence>
<dbReference type="Proteomes" id="UP000268014">
    <property type="component" value="Unassembled WGS sequence"/>
</dbReference>
<evidence type="ECO:0000313" key="3">
    <source>
        <dbReference type="Proteomes" id="UP000268014"/>
    </source>
</evidence>
<evidence type="ECO:0000313" key="4">
    <source>
        <dbReference type="WBParaSite" id="HPLM_0000363201-mRNA-1"/>
    </source>
</evidence>
<dbReference type="EMBL" id="UZAF01016134">
    <property type="protein sequence ID" value="VDO21329.1"/>
    <property type="molecule type" value="Genomic_DNA"/>
</dbReference>
<reference evidence="4" key="1">
    <citation type="submission" date="2017-02" db="UniProtKB">
        <authorList>
            <consortium name="WormBaseParasite"/>
        </authorList>
    </citation>
    <scope>IDENTIFICATION</scope>
</reference>
<protein>
    <submittedName>
        <fullName evidence="2 4">Uncharacterized protein</fullName>
    </submittedName>
</protein>
<feature type="region of interest" description="Disordered" evidence="1">
    <location>
        <begin position="28"/>
        <end position="79"/>
    </location>
</feature>
<feature type="compositionally biased region" description="Polar residues" evidence="1">
    <location>
        <begin position="59"/>
        <end position="69"/>
    </location>
</feature>
<name>A0A0N4W1T5_HAEPC</name>
<dbReference type="STRING" id="6290.A0A0N4W1T5"/>
<dbReference type="AlphaFoldDB" id="A0A0N4W1T5"/>
<gene>
    <name evidence="2" type="ORF">HPLM_LOCUS3624</name>
</gene>
<evidence type="ECO:0000256" key="1">
    <source>
        <dbReference type="SAM" id="MobiDB-lite"/>
    </source>
</evidence>
<sequence length="79" mass="8919">MEDDPFQFFEVPFNDINEDNHNGLIEQENDSEDTLNIQSNEGNDVGTRNGTTHQHRGQSSKPFDNCLTNNKKDSNGSGY</sequence>
<reference evidence="2 3" key="2">
    <citation type="submission" date="2018-11" db="EMBL/GenBank/DDBJ databases">
        <authorList>
            <consortium name="Pathogen Informatics"/>
        </authorList>
    </citation>
    <scope>NUCLEOTIDE SEQUENCE [LARGE SCALE GENOMIC DNA]</scope>
    <source>
        <strain evidence="2 3">MHpl1</strain>
    </source>
</reference>
<organism evidence="4">
    <name type="scientific">Haemonchus placei</name>
    <name type="common">Barber's pole worm</name>
    <dbReference type="NCBI Taxonomy" id="6290"/>
    <lineage>
        <taxon>Eukaryota</taxon>
        <taxon>Metazoa</taxon>
        <taxon>Ecdysozoa</taxon>
        <taxon>Nematoda</taxon>
        <taxon>Chromadorea</taxon>
        <taxon>Rhabditida</taxon>
        <taxon>Rhabditina</taxon>
        <taxon>Rhabditomorpha</taxon>
        <taxon>Strongyloidea</taxon>
        <taxon>Trichostrongylidae</taxon>
        <taxon>Haemonchus</taxon>
    </lineage>
</organism>
<dbReference type="WBParaSite" id="HPLM_0000363201-mRNA-1">
    <property type="protein sequence ID" value="HPLM_0000363201-mRNA-1"/>
    <property type="gene ID" value="HPLM_0000363201"/>
</dbReference>
<feature type="compositionally biased region" description="Polar residues" evidence="1">
    <location>
        <begin position="34"/>
        <end position="52"/>
    </location>
</feature>